<sequence>MPDCLQTKEKRAYSVAELPNHVTKSLSLLTAVEIPGGLHMAAAIGIPSALGIIDMAAGLGISSLLVPSAPEMLDMAAGFGAPSALVPPALVPPALVPPALGILHPAAGLRMFGTL</sequence>
<evidence type="ECO:0000313" key="2">
    <source>
        <dbReference type="Proteomes" id="UP000836387"/>
    </source>
</evidence>
<proteinExistence type="predicted"/>
<accession>A0ACA9TWJ2</accession>
<reference evidence="1" key="2">
    <citation type="submission" date="2021-10" db="EMBL/GenBank/DDBJ databases">
        <authorList>
            <person name="Piombo E."/>
        </authorList>
    </citation>
    <scope>NUCLEOTIDE SEQUENCE</scope>
</reference>
<gene>
    <name evidence="1" type="ORF">CRV2_00012013</name>
</gene>
<dbReference type="Proteomes" id="UP000836387">
    <property type="component" value="Unassembled WGS sequence"/>
</dbReference>
<dbReference type="EMBL" id="CADEHS020000009">
    <property type="protein sequence ID" value="CAG9945279.1"/>
    <property type="molecule type" value="Genomic_DNA"/>
</dbReference>
<comment type="caution">
    <text evidence="1">The sequence shown here is derived from an EMBL/GenBank/DDBJ whole genome shotgun (WGS) entry which is preliminary data.</text>
</comment>
<keyword evidence="2" id="KW-1185">Reference proteome</keyword>
<reference evidence="1" key="1">
    <citation type="submission" date="2020-04" db="EMBL/GenBank/DDBJ databases">
        <authorList>
            <person name="Broberg M."/>
        </authorList>
    </citation>
    <scope>NUCLEOTIDE SEQUENCE</scope>
</reference>
<name>A0ACA9TWJ2_BIOOC</name>
<organism evidence="1 2">
    <name type="scientific">Clonostachys rosea f. rosea IK726</name>
    <dbReference type="NCBI Taxonomy" id="1349383"/>
    <lineage>
        <taxon>Eukaryota</taxon>
        <taxon>Fungi</taxon>
        <taxon>Dikarya</taxon>
        <taxon>Ascomycota</taxon>
        <taxon>Pezizomycotina</taxon>
        <taxon>Sordariomycetes</taxon>
        <taxon>Hypocreomycetidae</taxon>
        <taxon>Hypocreales</taxon>
        <taxon>Bionectriaceae</taxon>
        <taxon>Clonostachys</taxon>
    </lineage>
</organism>
<evidence type="ECO:0000313" key="1">
    <source>
        <dbReference type="EMBL" id="CAG9945279.1"/>
    </source>
</evidence>
<protein>
    <submittedName>
        <fullName evidence="1">Uncharacterized protein</fullName>
    </submittedName>
</protein>